<protein>
    <submittedName>
        <fullName evidence="2">Uncharacterized protein LOC110990703</fullName>
    </submittedName>
</protein>
<accession>A0A8B8A690</accession>
<dbReference type="Pfam" id="PF06918">
    <property type="entry name" value="DUF1280"/>
    <property type="match status" value="1"/>
</dbReference>
<evidence type="ECO:0000313" key="2">
    <source>
        <dbReference type="RefSeq" id="XP_022111491.1"/>
    </source>
</evidence>
<dbReference type="OrthoDB" id="10062908at2759"/>
<dbReference type="PANTHER" id="PTHR31424">
    <property type="entry name" value="PROTEIN CBG23806"/>
    <property type="match status" value="1"/>
</dbReference>
<dbReference type="PANTHER" id="PTHR31424:SF3">
    <property type="entry name" value="RING-TYPE DOMAIN-CONTAINING PROTEIN"/>
    <property type="match status" value="1"/>
</dbReference>
<organism evidence="1 2">
    <name type="scientific">Acanthaster planci</name>
    <name type="common">Crown-of-thorns starfish</name>
    <dbReference type="NCBI Taxonomy" id="133434"/>
    <lineage>
        <taxon>Eukaryota</taxon>
        <taxon>Metazoa</taxon>
        <taxon>Echinodermata</taxon>
        <taxon>Eleutherozoa</taxon>
        <taxon>Asterozoa</taxon>
        <taxon>Asteroidea</taxon>
        <taxon>Valvatacea</taxon>
        <taxon>Valvatida</taxon>
        <taxon>Acanthasteridae</taxon>
        <taxon>Acanthaster</taxon>
    </lineage>
</organism>
<reference evidence="2" key="1">
    <citation type="submission" date="2025-08" db="UniProtKB">
        <authorList>
            <consortium name="RefSeq"/>
        </authorList>
    </citation>
    <scope>IDENTIFICATION</scope>
</reference>
<dbReference type="AlphaFoldDB" id="A0A8B8A690"/>
<evidence type="ECO:0000313" key="1">
    <source>
        <dbReference type="Proteomes" id="UP000694845"/>
    </source>
</evidence>
<dbReference type="InterPro" id="IPR009689">
    <property type="entry name" value="DUF1280"/>
</dbReference>
<dbReference type="GeneID" id="110990703"/>
<dbReference type="OMA" id="HERLIWH"/>
<proteinExistence type="predicted"/>
<sequence>MQKRQNVLLNDNLTGSLIPLVFHSDKAYGCNGVESRDVPFVHIKNLVSLVMDYLETHDRCGSLTWHNGVIPKNEVWTIIGGDKGGKSFKMSFQIVNTYHPNSLQNTVVFACFEGDDSIINLQTTLPPVLEQVSQLIGQKWRDKTLHLFIFGDYELLTKMYGICSCNARYCCLLHNIQGQHATPSH</sequence>
<dbReference type="KEGG" id="aplc:110990703"/>
<gene>
    <name evidence="2" type="primary">LOC110990703</name>
</gene>
<dbReference type="RefSeq" id="XP_022111491.1">
    <property type="nucleotide sequence ID" value="XM_022255799.1"/>
</dbReference>
<keyword evidence="1" id="KW-1185">Reference proteome</keyword>
<dbReference type="Proteomes" id="UP000694845">
    <property type="component" value="Unplaced"/>
</dbReference>
<name>A0A8B8A690_ACAPL</name>